<dbReference type="SMART" id="SM00729">
    <property type="entry name" value="Elp3"/>
    <property type="match status" value="1"/>
</dbReference>
<feature type="domain" description="Radical SAM core" evidence="9">
    <location>
        <begin position="186"/>
        <end position="434"/>
    </location>
</feature>
<dbReference type="KEGG" id="ccel:CCDG5_1904"/>
<keyword evidence="3" id="KW-0808">Transferase</keyword>
<evidence type="ECO:0000256" key="5">
    <source>
        <dbReference type="ARBA" id="ARBA00022723"/>
    </source>
</evidence>
<evidence type="ECO:0000256" key="3">
    <source>
        <dbReference type="ARBA" id="ARBA00022679"/>
    </source>
</evidence>
<name>A0A078KV50_9FIRM</name>
<accession>A0A078KV50</accession>
<dbReference type="SUPFAM" id="SSF52242">
    <property type="entry name" value="Cobalamin (vitamin B12)-binding domain"/>
    <property type="match status" value="1"/>
</dbReference>
<dbReference type="InterPro" id="IPR007197">
    <property type="entry name" value="rSAM"/>
</dbReference>
<dbReference type="InterPro" id="IPR006638">
    <property type="entry name" value="Elp3/MiaA/NifB-like_rSAM"/>
</dbReference>
<dbReference type="HOGENOM" id="CLU_021572_4_4_9"/>
<keyword evidence="2" id="KW-0489">Methyltransferase</keyword>
<dbReference type="GO" id="GO:0046872">
    <property type="term" value="F:metal ion binding"/>
    <property type="evidence" value="ECO:0007669"/>
    <property type="project" value="UniProtKB-KW"/>
</dbReference>
<keyword evidence="7" id="KW-0411">Iron-sulfur</keyword>
<dbReference type="SFLD" id="SFLDG01123">
    <property type="entry name" value="methyltransferase_(Class_B)"/>
    <property type="match status" value="1"/>
</dbReference>
<dbReference type="Pfam" id="PF04055">
    <property type="entry name" value="Radical_SAM"/>
    <property type="match status" value="1"/>
</dbReference>
<dbReference type="CDD" id="cd01335">
    <property type="entry name" value="Radical_SAM"/>
    <property type="match status" value="1"/>
</dbReference>
<evidence type="ECO:0000313" key="10">
    <source>
        <dbReference type="EMBL" id="CDZ24999.1"/>
    </source>
</evidence>
<dbReference type="Proteomes" id="UP000032431">
    <property type="component" value="Chromosome I"/>
</dbReference>
<sequence length="442" mass="50522">MKIKNVLLIVPSTDKSWKKDLKNKIGTAPLGVASLSSMLKFHGYQVKIVDMLVECCTPKELLRVLNEFKPDIIGISATYTESILVTYKIVKYIKKIMDIIIIAGGVHVTFRPKEALDNGFDYVVLHEGEATIIELLEYLKVNLEPKNVPGIAYRDKDNKIIVNENREFINNLDSLPFPDLLSLKLSEYMTPLAIVTSRGCPGDCIYCSSRAMSGKKYRIRSAESVFSEVFYLSKQILFDDSLLRSYLAIYDDTFTVNRKRLKLFCKYMISSKMNVIPWKCESRIDVLDEECIALMKKAGCFAIHVGVESANQHIIDSLNKHIRFENVEKALSLLHKYGIQPLCSFIIGNHMDTKETLQKTLEYIKHIIVDYNARVAISPNTPLPGTELYENASKYNIIIHSDNWEDYSLMKVILSTHYLKREDIRNIYVEFSEKINSLEAGT</sequence>
<dbReference type="GO" id="GO:0051539">
    <property type="term" value="F:4 iron, 4 sulfur cluster binding"/>
    <property type="evidence" value="ECO:0007669"/>
    <property type="project" value="UniProtKB-KW"/>
</dbReference>
<dbReference type="PROSITE" id="PS51332">
    <property type="entry name" value="B12_BINDING"/>
    <property type="match status" value="1"/>
</dbReference>
<dbReference type="SUPFAM" id="SSF102114">
    <property type="entry name" value="Radical SAM enzymes"/>
    <property type="match status" value="1"/>
</dbReference>
<dbReference type="PROSITE" id="PS51918">
    <property type="entry name" value="RADICAL_SAM"/>
    <property type="match status" value="1"/>
</dbReference>
<dbReference type="PANTHER" id="PTHR43409">
    <property type="entry name" value="ANAEROBIC MAGNESIUM-PROTOPORPHYRIN IX MONOMETHYL ESTER CYCLASE-RELATED"/>
    <property type="match status" value="1"/>
</dbReference>
<dbReference type="SFLD" id="SFLDG01082">
    <property type="entry name" value="B12-binding_domain_containing"/>
    <property type="match status" value="1"/>
</dbReference>
<gene>
    <name evidence="10" type="ORF">CCDG5_1904</name>
</gene>
<feature type="domain" description="B12-binding" evidence="8">
    <location>
        <begin position="5"/>
        <end position="146"/>
    </location>
</feature>
<dbReference type="InterPro" id="IPR006158">
    <property type="entry name" value="Cobalamin-bd"/>
</dbReference>
<evidence type="ECO:0000256" key="7">
    <source>
        <dbReference type="ARBA" id="ARBA00023014"/>
    </source>
</evidence>
<evidence type="ECO:0000259" key="8">
    <source>
        <dbReference type="PROSITE" id="PS51332"/>
    </source>
</evidence>
<comment type="cofactor">
    <cofactor evidence="1">
        <name>[4Fe-4S] cluster</name>
        <dbReference type="ChEBI" id="CHEBI:49883"/>
    </cofactor>
</comment>
<dbReference type="SFLD" id="SFLDS00029">
    <property type="entry name" value="Radical_SAM"/>
    <property type="match status" value="1"/>
</dbReference>
<evidence type="ECO:0000256" key="4">
    <source>
        <dbReference type="ARBA" id="ARBA00022691"/>
    </source>
</evidence>
<dbReference type="AlphaFoldDB" id="A0A078KV50"/>
<keyword evidence="6" id="KW-0408">Iron</keyword>
<dbReference type="STRING" id="29343.CCDG5_1904"/>
<dbReference type="InterPro" id="IPR058240">
    <property type="entry name" value="rSAM_sf"/>
</dbReference>
<keyword evidence="4" id="KW-0949">S-adenosyl-L-methionine</keyword>
<protein>
    <submittedName>
        <fullName evidence="10">Uncharacterized protein</fullName>
    </submittedName>
</protein>
<dbReference type="Gene3D" id="3.80.30.20">
    <property type="entry name" value="tm_1862 like domain"/>
    <property type="match status" value="1"/>
</dbReference>
<dbReference type="GO" id="GO:0003824">
    <property type="term" value="F:catalytic activity"/>
    <property type="evidence" value="ECO:0007669"/>
    <property type="project" value="InterPro"/>
</dbReference>
<dbReference type="Pfam" id="PF02310">
    <property type="entry name" value="B12-binding"/>
    <property type="match status" value="1"/>
</dbReference>
<organism evidence="10 11">
    <name type="scientific">[Clostridium] cellulosi</name>
    <dbReference type="NCBI Taxonomy" id="29343"/>
    <lineage>
        <taxon>Bacteria</taxon>
        <taxon>Bacillati</taxon>
        <taxon>Bacillota</taxon>
        <taxon>Clostridia</taxon>
        <taxon>Eubacteriales</taxon>
        <taxon>Oscillospiraceae</taxon>
        <taxon>Oscillospiraceae incertae sedis</taxon>
    </lineage>
</organism>
<keyword evidence="11" id="KW-1185">Reference proteome</keyword>
<evidence type="ECO:0000313" key="11">
    <source>
        <dbReference type="Proteomes" id="UP000032431"/>
    </source>
</evidence>
<dbReference type="OrthoDB" id="9801424at2"/>
<dbReference type="Gene3D" id="3.40.50.280">
    <property type="entry name" value="Cobalamin-binding domain"/>
    <property type="match status" value="1"/>
</dbReference>
<dbReference type="EMBL" id="LM995447">
    <property type="protein sequence ID" value="CDZ24999.1"/>
    <property type="molecule type" value="Genomic_DNA"/>
</dbReference>
<dbReference type="PANTHER" id="PTHR43409:SF7">
    <property type="entry name" value="BLL1977 PROTEIN"/>
    <property type="match status" value="1"/>
</dbReference>
<dbReference type="InterPro" id="IPR034466">
    <property type="entry name" value="Methyltransferase_Class_B"/>
</dbReference>
<evidence type="ECO:0000259" key="9">
    <source>
        <dbReference type="PROSITE" id="PS51918"/>
    </source>
</evidence>
<dbReference type="PATRIC" id="fig|29343.3.peg.1997"/>
<dbReference type="CDD" id="cd02068">
    <property type="entry name" value="radical_SAM_B12_BD"/>
    <property type="match status" value="1"/>
</dbReference>
<evidence type="ECO:0000256" key="1">
    <source>
        <dbReference type="ARBA" id="ARBA00001966"/>
    </source>
</evidence>
<dbReference type="InterPro" id="IPR023404">
    <property type="entry name" value="rSAM_horseshoe"/>
</dbReference>
<proteinExistence type="predicted"/>
<dbReference type="InterPro" id="IPR036724">
    <property type="entry name" value="Cobalamin-bd_sf"/>
</dbReference>
<reference evidence="11" key="1">
    <citation type="submission" date="2014-07" db="EMBL/GenBank/DDBJ databases">
        <authorList>
            <person name="Wibberg D."/>
        </authorList>
    </citation>
    <scope>NUCLEOTIDE SEQUENCE [LARGE SCALE GENOMIC DNA]</scope>
    <source>
        <strain evidence="11">DG5</strain>
    </source>
</reference>
<evidence type="ECO:0000256" key="6">
    <source>
        <dbReference type="ARBA" id="ARBA00023004"/>
    </source>
</evidence>
<evidence type="ECO:0000256" key="2">
    <source>
        <dbReference type="ARBA" id="ARBA00022603"/>
    </source>
</evidence>
<keyword evidence="5" id="KW-0479">Metal-binding</keyword>
<dbReference type="InterPro" id="IPR051198">
    <property type="entry name" value="BchE-like"/>
</dbReference>
<dbReference type="GO" id="GO:0031419">
    <property type="term" value="F:cobalamin binding"/>
    <property type="evidence" value="ECO:0007669"/>
    <property type="project" value="InterPro"/>
</dbReference>